<dbReference type="Proteomes" id="UP001381693">
    <property type="component" value="Unassembled WGS sequence"/>
</dbReference>
<protein>
    <submittedName>
        <fullName evidence="1">Uncharacterized protein</fullName>
    </submittedName>
</protein>
<gene>
    <name evidence="1" type="ORF">SK128_020892</name>
</gene>
<name>A0AAN9A3V1_HALRR</name>
<feature type="non-terminal residue" evidence="1">
    <location>
        <position position="68"/>
    </location>
</feature>
<comment type="caution">
    <text evidence="1">The sequence shown here is derived from an EMBL/GenBank/DDBJ whole genome shotgun (WGS) entry which is preliminary data.</text>
</comment>
<dbReference type="AlphaFoldDB" id="A0AAN9A3V1"/>
<proteinExistence type="predicted"/>
<accession>A0AAN9A3V1</accession>
<evidence type="ECO:0000313" key="1">
    <source>
        <dbReference type="EMBL" id="KAK7079626.1"/>
    </source>
</evidence>
<reference evidence="1 2" key="1">
    <citation type="submission" date="2023-11" db="EMBL/GenBank/DDBJ databases">
        <title>Halocaridina rubra genome assembly.</title>
        <authorList>
            <person name="Smith C."/>
        </authorList>
    </citation>
    <scope>NUCLEOTIDE SEQUENCE [LARGE SCALE GENOMIC DNA]</scope>
    <source>
        <strain evidence="1">EP-1</strain>
        <tissue evidence="1">Whole</tissue>
    </source>
</reference>
<feature type="non-terminal residue" evidence="1">
    <location>
        <position position="1"/>
    </location>
</feature>
<evidence type="ECO:0000313" key="2">
    <source>
        <dbReference type="Proteomes" id="UP001381693"/>
    </source>
</evidence>
<sequence length="68" mass="7941">VVRVEFGVKHRCKEELSGVDEKEIREEEEEREMFERKCKVDGRSDGITCFARLTPNGPEIESTTRQLQ</sequence>
<keyword evidence="2" id="KW-1185">Reference proteome</keyword>
<dbReference type="EMBL" id="JAXCGZ010006646">
    <property type="protein sequence ID" value="KAK7079626.1"/>
    <property type="molecule type" value="Genomic_DNA"/>
</dbReference>
<organism evidence="1 2">
    <name type="scientific">Halocaridina rubra</name>
    <name type="common">Hawaiian red shrimp</name>
    <dbReference type="NCBI Taxonomy" id="373956"/>
    <lineage>
        <taxon>Eukaryota</taxon>
        <taxon>Metazoa</taxon>
        <taxon>Ecdysozoa</taxon>
        <taxon>Arthropoda</taxon>
        <taxon>Crustacea</taxon>
        <taxon>Multicrustacea</taxon>
        <taxon>Malacostraca</taxon>
        <taxon>Eumalacostraca</taxon>
        <taxon>Eucarida</taxon>
        <taxon>Decapoda</taxon>
        <taxon>Pleocyemata</taxon>
        <taxon>Caridea</taxon>
        <taxon>Atyoidea</taxon>
        <taxon>Atyidae</taxon>
        <taxon>Halocaridina</taxon>
    </lineage>
</organism>